<keyword evidence="2" id="KW-1185">Reference proteome</keyword>
<evidence type="ECO:0000313" key="1">
    <source>
        <dbReference type="EMBL" id="OAD58565.1"/>
    </source>
</evidence>
<accession>A0A310SS84</accession>
<dbReference type="Proteomes" id="UP000250275">
    <property type="component" value="Unassembled WGS sequence"/>
</dbReference>
<proteinExistence type="predicted"/>
<gene>
    <name evidence="1" type="ORF">WN48_10977</name>
</gene>
<evidence type="ECO:0000313" key="2">
    <source>
        <dbReference type="Proteomes" id="UP000250275"/>
    </source>
</evidence>
<sequence length="62" mass="7210">MRHSIFDCIALMKNWTRMTIDGAEWKMIFINIERRQSRPIDGVGLRARKTAGFFVIASQEPV</sequence>
<organism evidence="1 2">
    <name type="scientific">Eufriesea mexicana</name>
    <dbReference type="NCBI Taxonomy" id="516756"/>
    <lineage>
        <taxon>Eukaryota</taxon>
        <taxon>Metazoa</taxon>
        <taxon>Ecdysozoa</taxon>
        <taxon>Arthropoda</taxon>
        <taxon>Hexapoda</taxon>
        <taxon>Insecta</taxon>
        <taxon>Pterygota</taxon>
        <taxon>Neoptera</taxon>
        <taxon>Endopterygota</taxon>
        <taxon>Hymenoptera</taxon>
        <taxon>Apocrita</taxon>
        <taxon>Aculeata</taxon>
        <taxon>Apoidea</taxon>
        <taxon>Anthophila</taxon>
        <taxon>Apidae</taxon>
        <taxon>Eufriesea</taxon>
    </lineage>
</organism>
<dbReference type="EMBL" id="KQ760974">
    <property type="protein sequence ID" value="OAD58565.1"/>
    <property type="molecule type" value="Genomic_DNA"/>
</dbReference>
<reference evidence="1 2" key="1">
    <citation type="submission" date="2015-07" db="EMBL/GenBank/DDBJ databases">
        <title>The genome of Eufriesea mexicana.</title>
        <authorList>
            <person name="Pan H."/>
            <person name="Kapheim K."/>
        </authorList>
    </citation>
    <scope>NUCLEOTIDE SEQUENCE [LARGE SCALE GENOMIC DNA]</scope>
    <source>
        <strain evidence="1">0111107269</strain>
        <tissue evidence="1">Whole body</tissue>
    </source>
</reference>
<protein>
    <submittedName>
        <fullName evidence="1">Uncharacterized protein</fullName>
    </submittedName>
</protein>
<dbReference type="AlphaFoldDB" id="A0A310SS84"/>
<name>A0A310SS84_9HYME</name>